<dbReference type="EMBL" id="JACGCI010000024">
    <property type="protein sequence ID" value="KAF6757029.1"/>
    <property type="molecule type" value="Genomic_DNA"/>
</dbReference>
<dbReference type="InterPro" id="IPR024983">
    <property type="entry name" value="CHAT_dom"/>
</dbReference>
<sequence>MIQQRHIDDSSLVSEGVIKTSDATDAPRARFRLFIITGVIVERTDSASLHDHGEPLNLTELWIFGSPGSEAKSCALTRATTSCWEIKTPIELATEVQGIDCIVKCDDGDDFGFLHLDIGKMRKTNMCPNYGHGQKITTNDAQIHMNMSWKVVKIPWEYTQLNLYGEYLREAKKNWTHLCFHPDVAFQLQKHGVQLFERPSDLTDLNNAILLLQQAVDLISGRDGALPSQLCNLGAALAHRFEWRGDLADIDYAIALLQQAVELTPRGHATLPTILSNLGNSLNGRFERTDLTPRGSADLPGYLSSLGTSVARRYERTNELSDITEAISMQQKAVEITLPGHPSLAGSLNNLGTSLMWRFERTRDIADIDGAISVTQKAVELTSEGSYHLPTFLNNLGSAFSRRFGQTGNLPDLVDAISVQLRVAELLPQGHVNLPACLSNLGGSFTRSFERTGDFTDIDDAISVRQRAVGLTPQGHSSLPLYLTSLAHSFYSRFNAGGNSRDLEGAIFNYKEAAMSPSGRRLIKLQAAKFWVNTTLARHRPQALEILLAFDTVLGLIASIAGLDQTVKGRYTQLESISGLAGKAATAACTFGRVDKALEWLEQGRCLVWNQLNSLRTPLDELRRHDEELAGRIADVAKRLENAGSSRAEPHPNMSFSEKISIEDESRAHLDLSKRWNDLLGAARAIPGFESFLRPPPCSILMEDLPESGPIVLINVDEHRCDALALLAGLNKPLHIPLPSFSIEKARKFRTILDSELRTRNLRVRNIDVVTSGNGERGIRRLPVVKGSGDHPVSKVLRGMWEEIVKPVLDALEFSRVDQASGEVPPRLWWCPTGPLSFLPLHAAGIYHGSETESVFDYVVSSYTPTATAIIDRVKNHRSVDAKTSGLFLTSQPSVFGASAIPGTTSEVRSILKRAEENGVRALSLEGDELTVNACLERMQEFSSIHLACHGSQNASDPLKSRFLFHRGSLGLDRIVQSNLKNADLAFLSACETSTGQNKLSDEAVHLAAGMLAAGYRRVVGTMWSIGDLAAHNVAITFYDYLFAHGKSTSPYPR</sequence>
<gene>
    <name evidence="2" type="ORF">DFP72DRAFT_1044710</name>
</gene>
<dbReference type="Pfam" id="PF12770">
    <property type="entry name" value="CHAT"/>
    <property type="match status" value="1"/>
</dbReference>
<proteinExistence type="predicted"/>
<dbReference type="Gene3D" id="1.25.40.10">
    <property type="entry name" value="Tetratricopeptide repeat domain"/>
    <property type="match status" value="1"/>
</dbReference>
<evidence type="ECO:0000313" key="3">
    <source>
        <dbReference type="Proteomes" id="UP000521943"/>
    </source>
</evidence>
<evidence type="ECO:0000313" key="2">
    <source>
        <dbReference type="EMBL" id="KAF6757029.1"/>
    </source>
</evidence>
<dbReference type="AlphaFoldDB" id="A0A8H6I1N1"/>
<reference evidence="2 3" key="1">
    <citation type="submission" date="2020-07" db="EMBL/GenBank/DDBJ databases">
        <title>Comparative genomics of pyrophilous fungi reveals a link between fire events and developmental genes.</title>
        <authorList>
            <consortium name="DOE Joint Genome Institute"/>
            <person name="Steindorff A.S."/>
            <person name="Carver A."/>
            <person name="Calhoun S."/>
            <person name="Stillman K."/>
            <person name="Liu H."/>
            <person name="Lipzen A."/>
            <person name="Pangilinan J."/>
            <person name="Labutti K."/>
            <person name="Bruns T.D."/>
            <person name="Grigoriev I.V."/>
        </authorList>
    </citation>
    <scope>NUCLEOTIDE SEQUENCE [LARGE SCALE GENOMIC DNA]</scope>
    <source>
        <strain evidence="2 3">CBS 144469</strain>
    </source>
</reference>
<dbReference type="OrthoDB" id="9991317at2759"/>
<evidence type="ECO:0000259" key="1">
    <source>
        <dbReference type="Pfam" id="PF12770"/>
    </source>
</evidence>
<dbReference type="InterPro" id="IPR011990">
    <property type="entry name" value="TPR-like_helical_dom_sf"/>
</dbReference>
<dbReference type="PANTHER" id="PTHR19959">
    <property type="entry name" value="KINESIN LIGHT CHAIN"/>
    <property type="match status" value="1"/>
</dbReference>
<accession>A0A8H6I1N1</accession>
<organism evidence="2 3">
    <name type="scientific">Ephemerocybe angulata</name>
    <dbReference type="NCBI Taxonomy" id="980116"/>
    <lineage>
        <taxon>Eukaryota</taxon>
        <taxon>Fungi</taxon>
        <taxon>Dikarya</taxon>
        <taxon>Basidiomycota</taxon>
        <taxon>Agaricomycotina</taxon>
        <taxon>Agaricomycetes</taxon>
        <taxon>Agaricomycetidae</taxon>
        <taxon>Agaricales</taxon>
        <taxon>Agaricineae</taxon>
        <taxon>Psathyrellaceae</taxon>
        <taxon>Ephemerocybe</taxon>
    </lineage>
</organism>
<keyword evidence="3" id="KW-1185">Reference proteome</keyword>
<dbReference type="Proteomes" id="UP000521943">
    <property type="component" value="Unassembled WGS sequence"/>
</dbReference>
<feature type="domain" description="CHAT" evidence="1">
    <location>
        <begin position="796"/>
        <end position="1046"/>
    </location>
</feature>
<protein>
    <submittedName>
        <fullName evidence="2">CHAT domain-containing protein</fullName>
    </submittedName>
</protein>
<comment type="caution">
    <text evidence="2">The sequence shown here is derived from an EMBL/GenBank/DDBJ whole genome shotgun (WGS) entry which is preliminary data.</text>
</comment>
<name>A0A8H6I1N1_9AGAR</name>
<dbReference type="PANTHER" id="PTHR19959:SF119">
    <property type="entry name" value="FUNGAL LIPASE-LIKE DOMAIN-CONTAINING PROTEIN"/>
    <property type="match status" value="1"/>
</dbReference>